<organism evidence="2">
    <name type="scientific">marine sediment metagenome</name>
    <dbReference type="NCBI Taxonomy" id="412755"/>
    <lineage>
        <taxon>unclassified sequences</taxon>
        <taxon>metagenomes</taxon>
        <taxon>ecological metagenomes</taxon>
    </lineage>
</organism>
<dbReference type="Pfam" id="PF06050">
    <property type="entry name" value="HGD-D"/>
    <property type="match status" value="1"/>
</dbReference>
<dbReference type="EMBL" id="BARS01001837">
    <property type="protein sequence ID" value="GAF76952.1"/>
    <property type="molecule type" value="Genomic_DNA"/>
</dbReference>
<dbReference type="AlphaFoldDB" id="X0SM70"/>
<accession>X0SM70</accession>
<name>X0SM70_9ZZZZ</name>
<sequence>FVTKAHFPVPDLLTCSVGATCDDFSAIAQRLESLGHPILWWEIPSRRRAEAGEAEVVLAGGFRAAVSQVEFVRHELERVRGALEELAGERLDERRLRDGIAQANRVRRILAELRRLVFTAPACPLPALELLIAEMMAIHFCSDRAEAILVLEELLAEVRRRVNEGTGVLGEGAARVYWVNPVADLRAMNLLEDSGGRLCGTDFLFCHALDEIPEDLPAMEALARAALADPMVGPSADRAARIVREARGLGSEAVVISRIPGASHCATEGAVIGEAVRSEFGLPVVEIEVPPLADAMFPTLAGRLEALVETALGNRPTRQR</sequence>
<dbReference type="InterPro" id="IPR010327">
    <property type="entry name" value="FldB/FldC_alpha/beta"/>
</dbReference>
<gene>
    <name evidence="2" type="ORF">S01H1_03353</name>
</gene>
<feature type="non-terminal residue" evidence="2">
    <location>
        <position position="1"/>
    </location>
</feature>
<comment type="similarity">
    <text evidence="1">Belongs to the FldB/FldC dehydratase alpha/beta subunit family.</text>
</comment>
<evidence type="ECO:0008006" key="3">
    <source>
        <dbReference type="Google" id="ProtNLM"/>
    </source>
</evidence>
<reference evidence="2" key="1">
    <citation type="journal article" date="2014" name="Front. Microbiol.">
        <title>High frequency of phylogenetically diverse reductive dehalogenase-homologous genes in deep subseafloor sedimentary metagenomes.</title>
        <authorList>
            <person name="Kawai M."/>
            <person name="Futagami T."/>
            <person name="Toyoda A."/>
            <person name="Takaki Y."/>
            <person name="Nishi S."/>
            <person name="Hori S."/>
            <person name="Arai W."/>
            <person name="Tsubouchi T."/>
            <person name="Morono Y."/>
            <person name="Uchiyama I."/>
            <person name="Ito T."/>
            <person name="Fujiyama A."/>
            <person name="Inagaki F."/>
            <person name="Takami H."/>
        </authorList>
    </citation>
    <scope>NUCLEOTIDE SEQUENCE</scope>
    <source>
        <strain evidence="2">Expedition CK06-06</strain>
    </source>
</reference>
<comment type="caution">
    <text evidence="2">The sequence shown here is derived from an EMBL/GenBank/DDBJ whole genome shotgun (WGS) entry which is preliminary data.</text>
</comment>
<evidence type="ECO:0000313" key="2">
    <source>
        <dbReference type="EMBL" id="GAF76952.1"/>
    </source>
</evidence>
<dbReference type="Gene3D" id="3.40.50.11900">
    <property type="match status" value="1"/>
</dbReference>
<dbReference type="PANTHER" id="PTHR30548">
    <property type="entry name" value="2-HYDROXYGLUTARYL-COA DEHYDRATASE, D-COMPONENT-RELATED"/>
    <property type="match status" value="1"/>
</dbReference>
<evidence type="ECO:0000256" key="1">
    <source>
        <dbReference type="ARBA" id="ARBA00005806"/>
    </source>
</evidence>
<proteinExistence type="inferred from homology"/>
<protein>
    <recommendedName>
        <fullName evidence="3">2-hydroxyacyl-CoA dehydratase</fullName>
    </recommendedName>
</protein>
<dbReference type="PANTHER" id="PTHR30548:SF2">
    <property type="entry name" value="2-HYDROXYACYL-COA DEHYDRATASE,D-COMPONENT"/>
    <property type="match status" value="1"/>
</dbReference>